<name>A0A430R4R5_THESC</name>
<accession>A0A430R4R5</accession>
<dbReference type="AlphaFoldDB" id="A0A430R4R5"/>
<organism evidence="1 2">
    <name type="scientific">Thermus scotoductus</name>
    <dbReference type="NCBI Taxonomy" id="37636"/>
    <lineage>
        <taxon>Bacteria</taxon>
        <taxon>Thermotogati</taxon>
        <taxon>Deinococcota</taxon>
        <taxon>Deinococci</taxon>
        <taxon>Thermales</taxon>
        <taxon>Thermaceae</taxon>
        <taxon>Thermus</taxon>
    </lineage>
</organism>
<evidence type="ECO:0000313" key="2">
    <source>
        <dbReference type="Proteomes" id="UP000286734"/>
    </source>
</evidence>
<sequence length="168" mass="18558">MVAVLDRDTEKAYRQGLAYAGAGLLLKGKVREGFALILASQALYSRQLSEVMGKLDEGDIDEAVWLAFGYTHHPTLEKRPPLLPPEGGWKPLWRLMARENLNGREEPGATLVALAHTAHLGELTAVLVTDERRGFAKALEVAKAILEYRPMAFRYGLHQVSGALPQTR</sequence>
<dbReference type="Proteomes" id="UP000286734">
    <property type="component" value="Unassembled WGS sequence"/>
</dbReference>
<dbReference type="RefSeq" id="WP_126200744.1">
    <property type="nucleotide sequence ID" value="NZ_PELP01000344.1"/>
</dbReference>
<reference evidence="1 2" key="1">
    <citation type="journal article" date="2019" name="Extremophiles">
        <title>Biogeography of thermophiles and predominance of Thermus scotoductus in domestic water heaters.</title>
        <authorList>
            <person name="Wilpiszeski R.L."/>
            <person name="Zhang Z."/>
            <person name="House C.H."/>
        </authorList>
    </citation>
    <scope>NUCLEOTIDE SEQUENCE [LARGE SCALE GENOMIC DNA]</scope>
    <source>
        <strain evidence="1 2">34_S34</strain>
    </source>
</reference>
<evidence type="ECO:0000313" key="1">
    <source>
        <dbReference type="EMBL" id="RTH02395.1"/>
    </source>
</evidence>
<comment type="caution">
    <text evidence="1">The sequence shown here is derived from an EMBL/GenBank/DDBJ whole genome shotgun (WGS) entry which is preliminary data.</text>
</comment>
<gene>
    <name evidence="1" type="ORF">CSW47_10840</name>
</gene>
<dbReference type="EMBL" id="PELP01000344">
    <property type="protein sequence ID" value="RTH02395.1"/>
    <property type="molecule type" value="Genomic_DNA"/>
</dbReference>
<protein>
    <submittedName>
        <fullName evidence="1">Uncharacterized protein</fullName>
    </submittedName>
</protein>
<proteinExistence type="predicted"/>